<sequence>MDRSVLLLLFSLQIFLLITAFSSADAAALVTSDLQKQQTSDLGTITDVRRQRAKGQRYGCGNFIGGCSVIAAVESTHPPALKAVLE</sequence>
<evidence type="ECO:0000313" key="3">
    <source>
        <dbReference type="Proteomes" id="UP001345963"/>
    </source>
</evidence>
<gene>
    <name evidence="2" type="ORF">ATANTOWER_010694</name>
</gene>
<keyword evidence="1" id="KW-0732">Signal</keyword>
<evidence type="ECO:0000313" key="2">
    <source>
        <dbReference type="EMBL" id="MED6245948.1"/>
    </source>
</evidence>
<reference evidence="2 3" key="1">
    <citation type="submission" date="2021-07" db="EMBL/GenBank/DDBJ databases">
        <authorList>
            <person name="Palmer J.M."/>
        </authorList>
    </citation>
    <scope>NUCLEOTIDE SEQUENCE [LARGE SCALE GENOMIC DNA]</scope>
    <source>
        <strain evidence="2 3">AT_MEX2019</strain>
        <tissue evidence="2">Muscle</tissue>
    </source>
</reference>
<proteinExistence type="predicted"/>
<dbReference type="Proteomes" id="UP001345963">
    <property type="component" value="Unassembled WGS sequence"/>
</dbReference>
<keyword evidence="3" id="KW-1185">Reference proteome</keyword>
<feature type="signal peptide" evidence="1">
    <location>
        <begin position="1"/>
        <end position="26"/>
    </location>
</feature>
<dbReference type="EMBL" id="JAHUTI010041693">
    <property type="protein sequence ID" value="MED6245948.1"/>
    <property type="molecule type" value="Genomic_DNA"/>
</dbReference>
<evidence type="ECO:0000256" key="1">
    <source>
        <dbReference type="SAM" id="SignalP"/>
    </source>
</evidence>
<organism evidence="2 3">
    <name type="scientific">Ataeniobius toweri</name>
    <dbReference type="NCBI Taxonomy" id="208326"/>
    <lineage>
        <taxon>Eukaryota</taxon>
        <taxon>Metazoa</taxon>
        <taxon>Chordata</taxon>
        <taxon>Craniata</taxon>
        <taxon>Vertebrata</taxon>
        <taxon>Euteleostomi</taxon>
        <taxon>Actinopterygii</taxon>
        <taxon>Neopterygii</taxon>
        <taxon>Teleostei</taxon>
        <taxon>Neoteleostei</taxon>
        <taxon>Acanthomorphata</taxon>
        <taxon>Ovalentaria</taxon>
        <taxon>Atherinomorphae</taxon>
        <taxon>Cyprinodontiformes</taxon>
        <taxon>Goodeidae</taxon>
        <taxon>Ataeniobius</taxon>
    </lineage>
</organism>
<accession>A0ABU7B6S9</accession>
<feature type="chain" id="PRO_5047495751" evidence="1">
    <location>
        <begin position="27"/>
        <end position="86"/>
    </location>
</feature>
<protein>
    <submittedName>
        <fullName evidence="2">Uncharacterized protein</fullName>
    </submittedName>
</protein>
<comment type="caution">
    <text evidence="2">The sequence shown here is derived from an EMBL/GenBank/DDBJ whole genome shotgun (WGS) entry which is preliminary data.</text>
</comment>
<name>A0ABU7B6S9_9TELE</name>